<reference evidence="2" key="1">
    <citation type="submission" date="2019-06" db="EMBL/GenBank/DDBJ databases">
        <authorList>
            <person name="Zheng W."/>
        </authorList>
    </citation>
    <scope>NUCLEOTIDE SEQUENCE</scope>
    <source>
        <strain evidence="2">QDHG01</strain>
    </source>
</reference>
<dbReference type="Pfam" id="PF08818">
    <property type="entry name" value="DUF1801"/>
    <property type="match status" value="1"/>
</dbReference>
<evidence type="ECO:0000313" key="2">
    <source>
        <dbReference type="EMBL" id="TNV75096.1"/>
    </source>
</evidence>
<proteinExistence type="predicted"/>
<evidence type="ECO:0000313" key="3">
    <source>
        <dbReference type="Proteomes" id="UP000785679"/>
    </source>
</evidence>
<dbReference type="EMBL" id="RRYP01016510">
    <property type="protein sequence ID" value="TNV75096.1"/>
    <property type="molecule type" value="Genomic_DNA"/>
</dbReference>
<dbReference type="OrthoDB" id="10454920at2759"/>
<name>A0A8J8SYL3_HALGN</name>
<feature type="domain" description="YdhG-like" evidence="1">
    <location>
        <begin position="44"/>
        <end position="147"/>
    </location>
</feature>
<gene>
    <name evidence="2" type="ORF">FGO68_gene14628</name>
</gene>
<dbReference type="AlphaFoldDB" id="A0A8J8SYL3"/>
<dbReference type="Proteomes" id="UP000785679">
    <property type="component" value="Unassembled WGS sequence"/>
</dbReference>
<accession>A0A8J8SYL3</accession>
<dbReference type="InterPro" id="IPR014922">
    <property type="entry name" value="YdhG-like"/>
</dbReference>
<comment type="caution">
    <text evidence="2">The sequence shown here is derived from an EMBL/GenBank/DDBJ whole genome shotgun (WGS) entry which is preliminary data.</text>
</comment>
<protein>
    <recommendedName>
        <fullName evidence="1">YdhG-like domain-containing protein</fullName>
    </recommendedName>
</protein>
<sequence>MRPEFEHRSANNSPGSLVVMAEPKTRPTDADVQAFIDSVADEIRRNDARTICDLFEKVTGEKPVMWGTAIIGFGSSNLKYASGRELDWPVVGFSPRKANQSLYLDTHIAGYEELLKKLGKHKTSKACLYVTKLKDIDIAVLETLIERSWANRHTPKTVDGEET</sequence>
<keyword evidence="3" id="KW-1185">Reference proteome</keyword>
<evidence type="ECO:0000259" key="1">
    <source>
        <dbReference type="Pfam" id="PF08818"/>
    </source>
</evidence>
<organism evidence="2 3">
    <name type="scientific">Halteria grandinella</name>
    <dbReference type="NCBI Taxonomy" id="5974"/>
    <lineage>
        <taxon>Eukaryota</taxon>
        <taxon>Sar</taxon>
        <taxon>Alveolata</taxon>
        <taxon>Ciliophora</taxon>
        <taxon>Intramacronucleata</taxon>
        <taxon>Spirotrichea</taxon>
        <taxon>Stichotrichia</taxon>
        <taxon>Sporadotrichida</taxon>
        <taxon>Halteriidae</taxon>
        <taxon>Halteria</taxon>
    </lineage>
</organism>